<protein>
    <submittedName>
        <fullName evidence="1">Uncharacterized protein</fullName>
    </submittedName>
</protein>
<dbReference type="EMBL" id="LAZR01000514">
    <property type="protein sequence ID" value="KKN65874.1"/>
    <property type="molecule type" value="Genomic_DNA"/>
</dbReference>
<accession>A0A0F9SFQ9</accession>
<comment type="caution">
    <text evidence="1">The sequence shown here is derived from an EMBL/GenBank/DDBJ whole genome shotgun (WGS) entry which is preliminary data.</text>
</comment>
<dbReference type="AlphaFoldDB" id="A0A0F9SFQ9"/>
<gene>
    <name evidence="1" type="ORF">LCGC14_0476910</name>
</gene>
<reference evidence="1" key="1">
    <citation type="journal article" date="2015" name="Nature">
        <title>Complex archaea that bridge the gap between prokaryotes and eukaryotes.</title>
        <authorList>
            <person name="Spang A."/>
            <person name="Saw J.H."/>
            <person name="Jorgensen S.L."/>
            <person name="Zaremba-Niedzwiedzka K."/>
            <person name="Martijn J."/>
            <person name="Lind A.E."/>
            <person name="van Eijk R."/>
            <person name="Schleper C."/>
            <person name="Guy L."/>
            <person name="Ettema T.J."/>
        </authorList>
    </citation>
    <scope>NUCLEOTIDE SEQUENCE</scope>
</reference>
<name>A0A0F9SFQ9_9ZZZZ</name>
<organism evidence="1">
    <name type="scientific">marine sediment metagenome</name>
    <dbReference type="NCBI Taxonomy" id="412755"/>
    <lineage>
        <taxon>unclassified sequences</taxon>
        <taxon>metagenomes</taxon>
        <taxon>ecological metagenomes</taxon>
    </lineage>
</organism>
<proteinExistence type="predicted"/>
<sequence>MSLRKKDDRPIRLTGSSAIYQQICKEGWRHKEDYIYCEDCQMFVDFWKYNNLADTGHAGCNWRYVTGEELIDCLADCEEAGCFEEAIC</sequence>
<evidence type="ECO:0000313" key="1">
    <source>
        <dbReference type="EMBL" id="KKN65874.1"/>
    </source>
</evidence>